<evidence type="ECO:0000313" key="14">
    <source>
        <dbReference type="Proteomes" id="UP000199159"/>
    </source>
</evidence>
<gene>
    <name evidence="13" type="ORF">SAMN05216565_11212</name>
</gene>
<feature type="transmembrane region" description="Helical" evidence="10">
    <location>
        <begin position="12"/>
        <end position="30"/>
    </location>
</feature>
<evidence type="ECO:0000256" key="6">
    <source>
        <dbReference type="ARBA" id="ARBA00022777"/>
    </source>
</evidence>
<dbReference type="InterPro" id="IPR036890">
    <property type="entry name" value="HATPase_C_sf"/>
</dbReference>
<dbReference type="EC" id="2.7.13.3" evidence="2"/>
<feature type="transmembrane region" description="Helical" evidence="10">
    <location>
        <begin position="36"/>
        <end position="56"/>
    </location>
</feature>
<dbReference type="Pfam" id="PF13426">
    <property type="entry name" value="PAS_9"/>
    <property type="match status" value="1"/>
</dbReference>
<dbReference type="RefSeq" id="WP_090857913.1">
    <property type="nucleotide sequence ID" value="NZ_FNJU01000012.1"/>
</dbReference>
<comment type="catalytic activity">
    <reaction evidence="1">
        <text>ATP + protein L-histidine = ADP + protein N-phospho-L-histidine.</text>
        <dbReference type="EC" id="2.7.13.3"/>
    </reaction>
</comment>
<evidence type="ECO:0000256" key="4">
    <source>
        <dbReference type="ARBA" id="ARBA00022679"/>
    </source>
</evidence>
<dbReference type="Pfam" id="PF02518">
    <property type="entry name" value="HATPase_c"/>
    <property type="match status" value="1"/>
</dbReference>
<dbReference type="SUPFAM" id="SSF55785">
    <property type="entry name" value="PYP-like sensor domain (PAS domain)"/>
    <property type="match status" value="1"/>
</dbReference>
<keyword evidence="14" id="KW-1185">Reference proteome</keyword>
<evidence type="ECO:0000313" key="13">
    <source>
        <dbReference type="EMBL" id="SDP91273.1"/>
    </source>
</evidence>
<feature type="domain" description="PAS" evidence="12">
    <location>
        <begin position="80"/>
        <end position="116"/>
    </location>
</feature>
<dbReference type="GO" id="GO:0000155">
    <property type="term" value="F:phosphorelay sensor kinase activity"/>
    <property type="evidence" value="ECO:0007669"/>
    <property type="project" value="InterPro"/>
</dbReference>
<proteinExistence type="predicted"/>
<dbReference type="AlphaFoldDB" id="A0A1H0WKX4"/>
<dbReference type="FunFam" id="1.10.287.130:FF:000040">
    <property type="entry name" value="PAS domain-containing sensor histidine kinase"/>
    <property type="match status" value="1"/>
</dbReference>
<sequence>MNKRKGKNAHIWLILGGLFLVTNQMVSLMANNLYMIKVWSLCFSFLFIGIFILLFLSKKTEQDHNHMILKKIVEKTPFGYVLTSKGKVLYVNNASLAMFGASKKEQILRHHLSEFLGLGLREFHRWKQVNIEETIETKILKVDGNKLDVELISMTIDEKHQFFVMRDISESRKSNEIIQQSEKLSVVGELAAGIAHEIRNPLTSLKGFLQLIEHGTTDENARKSYSKVMLAEIERINKIVGELLFLSKPQKVELAQCNLMNLLESVIFLLNTQAILYNIQIQLLGHDRGRNMVIYCDETKIKQVFINLLKNSIESMKVGGVIQIIVNTNDDNSVHIQVVDQGYGIPKEKLEYIGKAFYSSKEGGTGLGLMVSRRIIHDHEGELTIDSLENQGTTVSVSLPVAR</sequence>
<dbReference type="SUPFAM" id="SSF47384">
    <property type="entry name" value="Homodimeric domain of signal transducing histidine kinase"/>
    <property type="match status" value="1"/>
</dbReference>
<evidence type="ECO:0000256" key="3">
    <source>
        <dbReference type="ARBA" id="ARBA00022553"/>
    </source>
</evidence>
<protein>
    <recommendedName>
        <fullName evidence="2">histidine kinase</fullName>
        <ecNumber evidence="2">2.7.13.3</ecNumber>
    </recommendedName>
</protein>
<dbReference type="InterPro" id="IPR035965">
    <property type="entry name" value="PAS-like_dom_sf"/>
</dbReference>
<dbReference type="InterPro" id="IPR005467">
    <property type="entry name" value="His_kinase_dom"/>
</dbReference>
<reference evidence="14" key="1">
    <citation type="submission" date="2016-10" db="EMBL/GenBank/DDBJ databases">
        <authorList>
            <person name="Varghese N."/>
            <person name="Submissions S."/>
        </authorList>
    </citation>
    <scope>NUCLEOTIDE SEQUENCE [LARGE SCALE GENOMIC DNA]</scope>
    <source>
        <strain evidence="14">IBRC-M10078</strain>
    </source>
</reference>
<keyword evidence="10" id="KW-0472">Membrane</keyword>
<dbReference type="CDD" id="cd00082">
    <property type="entry name" value="HisKA"/>
    <property type="match status" value="1"/>
</dbReference>
<keyword evidence="8" id="KW-0749">Sporulation</keyword>
<dbReference type="PANTHER" id="PTHR43065:SF34">
    <property type="entry name" value="SPORULATION KINASE A"/>
    <property type="match status" value="1"/>
</dbReference>
<dbReference type="PROSITE" id="PS50112">
    <property type="entry name" value="PAS"/>
    <property type="match status" value="1"/>
</dbReference>
<dbReference type="STRING" id="930152.SAMN05216565_11212"/>
<dbReference type="InterPro" id="IPR003661">
    <property type="entry name" value="HisK_dim/P_dom"/>
</dbReference>
<dbReference type="GO" id="GO:0005524">
    <property type="term" value="F:ATP binding"/>
    <property type="evidence" value="ECO:0007669"/>
    <property type="project" value="UniProtKB-KW"/>
</dbReference>
<dbReference type="Proteomes" id="UP000199159">
    <property type="component" value="Unassembled WGS sequence"/>
</dbReference>
<keyword evidence="6 13" id="KW-0418">Kinase</keyword>
<evidence type="ECO:0000256" key="9">
    <source>
        <dbReference type="ARBA" id="ARBA00023012"/>
    </source>
</evidence>
<dbReference type="GO" id="GO:0030435">
    <property type="term" value="P:sporulation resulting in formation of a cellular spore"/>
    <property type="evidence" value="ECO:0007669"/>
    <property type="project" value="UniProtKB-KW"/>
</dbReference>
<evidence type="ECO:0000256" key="10">
    <source>
        <dbReference type="SAM" id="Phobius"/>
    </source>
</evidence>
<evidence type="ECO:0000256" key="1">
    <source>
        <dbReference type="ARBA" id="ARBA00000085"/>
    </source>
</evidence>
<dbReference type="SMART" id="SM00387">
    <property type="entry name" value="HATPase_c"/>
    <property type="match status" value="1"/>
</dbReference>
<dbReference type="PANTHER" id="PTHR43065">
    <property type="entry name" value="SENSOR HISTIDINE KINASE"/>
    <property type="match status" value="1"/>
</dbReference>
<keyword evidence="7" id="KW-0067">ATP-binding</keyword>
<dbReference type="InterPro" id="IPR003594">
    <property type="entry name" value="HATPase_dom"/>
</dbReference>
<dbReference type="PRINTS" id="PR00344">
    <property type="entry name" value="BCTRLSENSOR"/>
</dbReference>
<evidence type="ECO:0000259" key="11">
    <source>
        <dbReference type="PROSITE" id="PS50109"/>
    </source>
</evidence>
<dbReference type="Pfam" id="PF00512">
    <property type="entry name" value="HisKA"/>
    <property type="match status" value="1"/>
</dbReference>
<dbReference type="SMART" id="SM00388">
    <property type="entry name" value="HisKA"/>
    <property type="match status" value="1"/>
</dbReference>
<evidence type="ECO:0000256" key="2">
    <source>
        <dbReference type="ARBA" id="ARBA00012438"/>
    </source>
</evidence>
<dbReference type="Gene3D" id="1.10.287.130">
    <property type="match status" value="1"/>
</dbReference>
<evidence type="ECO:0000259" key="12">
    <source>
        <dbReference type="PROSITE" id="PS50112"/>
    </source>
</evidence>
<evidence type="ECO:0000256" key="7">
    <source>
        <dbReference type="ARBA" id="ARBA00022840"/>
    </source>
</evidence>
<name>A0A1H0WKX4_9BACI</name>
<organism evidence="13 14">
    <name type="scientific">Litchfieldia salsa</name>
    <dbReference type="NCBI Taxonomy" id="930152"/>
    <lineage>
        <taxon>Bacteria</taxon>
        <taxon>Bacillati</taxon>
        <taxon>Bacillota</taxon>
        <taxon>Bacilli</taxon>
        <taxon>Bacillales</taxon>
        <taxon>Bacillaceae</taxon>
        <taxon>Litchfieldia</taxon>
    </lineage>
</organism>
<dbReference type="OrthoDB" id="9815750at2"/>
<dbReference type="InterPro" id="IPR004358">
    <property type="entry name" value="Sig_transdc_His_kin-like_C"/>
</dbReference>
<keyword evidence="4" id="KW-0808">Transferase</keyword>
<evidence type="ECO:0000256" key="8">
    <source>
        <dbReference type="ARBA" id="ARBA00022969"/>
    </source>
</evidence>
<keyword evidence="9" id="KW-0902">Two-component regulatory system</keyword>
<keyword evidence="3" id="KW-0597">Phosphoprotein</keyword>
<dbReference type="SUPFAM" id="SSF55874">
    <property type="entry name" value="ATPase domain of HSP90 chaperone/DNA topoisomerase II/histidine kinase"/>
    <property type="match status" value="1"/>
</dbReference>
<dbReference type="Gene3D" id="3.30.565.10">
    <property type="entry name" value="Histidine kinase-like ATPase, C-terminal domain"/>
    <property type="match status" value="1"/>
</dbReference>
<dbReference type="EMBL" id="FNJU01000012">
    <property type="protein sequence ID" value="SDP91273.1"/>
    <property type="molecule type" value="Genomic_DNA"/>
</dbReference>
<evidence type="ECO:0000256" key="5">
    <source>
        <dbReference type="ARBA" id="ARBA00022741"/>
    </source>
</evidence>
<keyword evidence="5" id="KW-0547">Nucleotide-binding</keyword>
<dbReference type="PROSITE" id="PS50109">
    <property type="entry name" value="HIS_KIN"/>
    <property type="match status" value="1"/>
</dbReference>
<dbReference type="Gene3D" id="3.30.450.20">
    <property type="entry name" value="PAS domain"/>
    <property type="match status" value="1"/>
</dbReference>
<dbReference type="InterPro" id="IPR000014">
    <property type="entry name" value="PAS"/>
</dbReference>
<dbReference type="InterPro" id="IPR036097">
    <property type="entry name" value="HisK_dim/P_sf"/>
</dbReference>
<dbReference type="NCBIfam" id="TIGR00229">
    <property type="entry name" value="sensory_box"/>
    <property type="match status" value="1"/>
</dbReference>
<keyword evidence="10" id="KW-1133">Transmembrane helix</keyword>
<keyword evidence="10" id="KW-0812">Transmembrane</keyword>
<accession>A0A1H0WKX4</accession>
<feature type="domain" description="Histidine kinase" evidence="11">
    <location>
        <begin position="193"/>
        <end position="403"/>
    </location>
</feature>